<dbReference type="SUPFAM" id="SSF53850">
    <property type="entry name" value="Periplasmic binding protein-like II"/>
    <property type="match status" value="1"/>
</dbReference>
<dbReference type="InterPro" id="IPR006059">
    <property type="entry name" value="SBP"/>
</dbReference>
<proteinExistence type="predicted"/>
<dbReference type="CDD" id="cd13585">
    <property type="entry name" value="PBP2_TMBP_like"/>
    <property type="match status" value="1"/>
</dbReference>
<gene>
    <name evidence="1" type="ORF">METZ01_LOCUS332987</name>
</gene>
<dbReference type="PANTHER" id="PTHR43649">
    <property type="entry name" value="ARABINOSE-BINDING PROTEIN-RELATED"/>
    <property type="match status" value="1"/>
</dbReference>
<sequence length="321" mass="36020">MKKSFLITSIILFFATSITYAKTIRILMETVPDTRYLQELLPEFEKQTGIKVEIEAIGYSDMHTKLVPQLISSQGSYDLIVVDFYWVGEFTKAKWLMPLDDFVKRDNIDVNRYVPALMNLVGQVDGTIYMLPFYNYSMALVYRKDMINDPKEKLAFKSETGLDLKVPTSWPEYWKQVEFFTRDNDNDGQTDFFGTVIQGQRGDCVAMHWSNFLYGQGGRYNASNGEPLLNSAAAISAMAYYKEAIAKYSPEGSAAYCFDEAFNIVAQGNAYSLTTFNIMYAGFDDPKSSSVVGKIGIAPNPGGGLNGAWGWAIPNSSPQKE</sequence>
<organism evidence="1">
    <name type="scientific">marine metagenome</name>
    <dbReference type="NCBI Taxonomy" id="408172"/>
    <lineage>
        <taxon>unclassified sequences</taxon>
        <taxon>metagenomes</taxon>
        <taxon>ecological metagenomes</taxon>
    </lineage>
</organism>
<reference evidence="1" key="1">
    <citation type="submission" date="2018-05" db="EMBL/GenBank/DDBJ databases">
        <authorList>
            <person name="Lanie J.A."/>
            <person name="Ng W.-L."/>
            <person name="Kazmierczak K.M."/>
            <person name="Andrzejewski T.M."/>
            <person name="Davidsen T.M."/>
            <person name="Wayne K.J."/>
            <person name="Tettelin H."/>
            <person name="Glass J.I."/>
            <person name="Rusch D."/>
            <person name="Podicherti R."/>
            <person name="Tsui H.-C.T."/>
            <person name="Winkler M.E."/>
        </authorList>
    </citation>
    <scope>NUCLEOTIDE SEQUENCE</scope>
</reference>
<name>A0A382Q3E8_9ZZZZ</name>
<protein>
    <recommendedName>
        <fullName evidence="2">ABC transporter substrate-binding protein</fullName>
    </recommendedName>
</protein>
<evidence type="ECO:0000313" key="1">
    <source>
        <dbReference type="EMBL" id="SVC80133.1"/>
    </source>
</evidence>
<dbReference type="Pfam" id="PF01547">
    <property type="entry name" value="SBP_bac_1"/>
    <property type="match status" value="1"/>
</dbReference>
<dbReference type="InterPro" id="IPR050490">
    <property type="entry name" value="Bact_solute-bd_prot1"/>
</dbReference>
<dbReference type="EMBL" id="UINC01111719">
    <property type="protein sequence ID" value="SVC80133.1"/>
    <property type="molecule type" value="Genomic_DNA"/>
</dbReference>
<feature type="non-terminal residue" evidence="1">
    <location>
        <position position="321"/>
    </location>
</feature>
<dbReference type="PANTHER" id="PTHR43649:SF12">
    <property type="entry name" value="DIACETYLCHITOBIOSE BINDING PROTEIN DASA"/>
    <property type="match status" value="1"/>
</dbReference>
<accession>A0A382Q3E8</accession>
<evidence type="ECO:0008006" key="2">
    <source>
        <dbReference type="Google" id="ProtNLM"/>
    </source>
</evidence>
<dbReference type="AlphaFoldDB" id="A0A382Q3E8"/>
<dbReference type="Gene3D" id="3.40.190.10">
    <property type="entry name" value="Periplasmic binding protein-like II"/>
    <property type="match status" value="1"/>
</dbReference>